<reference evidence="3 4" key="1">
    <citation type="submission" date="2019-03" db="EMBL/GenBank/DDBJ databases">
        <authorList>
            <person name="Molinero N."/>
            <person name="Sanchez B."/>
            <person name="Walker A."/>
            <person name="Duncan S."/>
            <person name="Delgado S."/>
            <person name="Margolles A."/>
        </authorList>
    </citation>
    <scope>NUCLEOTIDE SEQUENCE [LARGE SCALE GENOMIC DNA]</scope>
    <source>
        <strain evidence="3 4">IPLA60002</strain>
    </source>
</reference>
<keyword evidence="4" id="KW-1185">Reference proteome</keyword>
<evidence type="ECO:0000259" key="2">
    <source>
        <dbReference type="Pfam" id="PF02272"/>
    </source>
</evidence>
<dbReference type="PANTHER" id="PTHR47618">
    <property type="entry name" value="BIFUNCTIONAL OLIGORIBONUCLEASE AND PAP PHOSPHATASE NRNA"/>
    <property type="match status" value="1"/>
</dbReference>
<dbReference type="PANTHER" id="PTHR47618:SF1">
    <property type="entry name" value="BIFUNCTIONAL OLIGORIBONUCLEASE AND PAP PHOSPHATASE NRNA"/>
    <property type="match status" value="1"/>
</dbReference>
<dbReference type="EMBL" id="SNUZ01000013">
    <property type="protein sequence ID" value="MCL3788329.1"/>
    <property type="molecule type" value="Genomic_DNA"/>
</dbReference>
<dbReference type="InterPro" id="IPR001667">
    <property type="entry name" value="DDH_dom"/>
</dbReference>
<dbReference type="Gene3D" id="3.90.1640.10">
    <property type="entry name" value="inorganic pyrophosphatase (n-terminal core)"/>
    <property type="match status" value="1"/>
</dbReference>
<dbReference type="Gene3D" id="3.10.310.30">
    <property type="match status" value="1"/>
</dbReference>
<comment type="caution">
    <text evidence="3">The sequence shown here is derived from an EMBL/GenBank/DDBJ whole genome shotgun (WGS) entry which is preliminary data.</text>
</comment>
<dbReference type="Pfam" id="PF02272">
    <property type="entry name" value="DHHA1"/>
    <property type="match status" value="1"/>
</dbReference>
<feature type="domain" description="DHHA1" evidence="2">
    <location>
        <begin position="237"/>
        <end position="322"/>
    </location>
</feature>
<organism evidence="3 4">
    <name type="scientific">Ruminococcus bromii</name>
    <dbReference type="NCBI Taxonomy" id="40518"/>
    <lineage>
        <taxon>Bacteria</taxon>
        <taxon>Bacillati</taxon>
        <taxon>Bacillota</taxon>
        <taxon>Clostridia</taxon>
        <taxon>Eubacteriales</taxon>
        <taxon>Oscillospiraceae</taxon>
        <taxon>Ruminococcus</taxon>
    </lineage>
</organism>
<dbReference type="Proteomes" id="UP001056693">
    <property type="component" value="Unassembled WGS sequence"/>
</dbReference>
<evidence type="ECO:0000313" key="3">
    <source>
        <dbReference type="EMBL" id="MCL3788329.1"/>
    </source>
</evidence>
<evidence type="ECO:0000259" key="1">
    <source>
        <dbReference type="Pfam" id="PF01368"/>
    </source>
</evidence>
<dbReference type="Pfam" id="PF01368">
    <property type="entry name" value="DHH"/>
    <property type="match status" value="1"/>
</dbReference>
<proteinExistence type="predicted"/>
<dbReference type="InterPro" id="IPR038763">
    <property type="entry name" value="DHH_sf"/>
</dbReference>
<sequence>MIWTFPRTRWTKMNLYDISVFLREHNNYEILTHNYPDGDTLGSGYALCIALQQLGKNARVITAKLPPKFEYLTEGVEEQDFTADYIISTDVAADSLLAPNMEKYLGKIDICIDHHGSNSVTAKEKFVDKYAAANCEIIYKLLMRMGVNFTKQIVDCLYTGISTDTGCFRYTNTTADTFRIAASLVELGCNSAYINKVMFETKSKEKIMLEREVYDTITYCADGKCAIVWVTLDMLKSLNIGEDEIEGLASIPRQIEGVLIGITMKEKEGGFFKISVRTNGDIDAAKFCSKFGGGGHKAAAGCSINGSLEDVRSQLIKAAEETL</sequence>
<dbReference type="InterPro" id="IPR003156">
    <property type="entry name" value="DHHA1_dom"/>
</dbReference>
<name>A0ABT0NJT1_9FIRM</name>
<protein>
    <submittedName>
        <fullName evidence="3">Bifunctional oligoribonuclease/PAP phosphatase NrnA</fullName>
    </submittedName>
</protein>
<feature type="domain" description="DDH" evidence="1">
    <location>
        <begin position="30"/>
        <end position="161"/>
    </location>
</feature>
<gene>
    <name evidence="3" type="ORF">E2N93_10045</name>
</gene>
<dbReference type="InterPro" id="IPR051319">
    <property type="entry name" value="Oligoribo/pAp-PDE_c-di-AMP_PDE"/>
</dbReference>
<evidence type="ECO:0000313" key="4">
    <source>
        <dbReference type="Proteomes" id="UP001056693"/>
    </source>
</evidence>
<dbReference type="SUPFAM" id="SSF64182">
    <property type="entry name" value="DHH phosphoesterases"/>
    <property type="match status" value="1"/>
</dbReference>
<accession>A0ABT0NJT1</accession>